<dbReference type="Gene3D" id="3.40.50.10540">
    <property type="entry name" value="Crotonobetainyl-coa:carnitine coa-transferase, domain 1"/>
    <property type="match status" value="2"/>
</dbReference>
<evidence type="ECO:0000256" key="2">
    <source>
        <dbReference type="ARBA" id="ARBA00022679"/>
    </source>
</evidence>
<protein>
    <submittedName>
        <fullName evidence="3">Crotonobetainyl-CoA:carnitine CoA-transferase CaiB</fullName>
    </submittedName>
</protein>
<dbReference type="InterPro" id="IPR003673">
    <property type="entry name" value="CoA-Trfase_fam_III"/>
</dbReference>
<evidence type="ECO:0000313" key="3">
    <source>
        <dbReference type="EMBL" id="SKB00091.1"/>
    </source>
</evidence>
<organism evidence="3 4">
    <name type="scientific">Agreia bicolorata</name>
    <dbReference type="NCBI Taxonomy" id="110935"/>
    <lineage>
        <taxon>Bacteria</taxon>
        <taxon>Bacillati</taxon>
        <taxon>Actinomycetota</taxon>
        <taxon>Actinomycetes</taxon>
        <taxon>Micrococcales</taxon>
        <taxon>Microbacteriaceae</taxon>
        <taxon>Agreia</taxon>
    </lineage>
</organism>
<dbReference type="Proteomes" id="UP000189735">
    <property type="component" value="Unassembled WGS sequence"/>
</dbReference>
<dbReference type="GO" id="GO:0016740">
    <property type="term" value="F:transferase activity"/>
    <property type="evidence" value="ECO:0007669"/>
    <property type="project" value="UniProtKB-KW"/>
</dbReference>
<evidence type="ECO:0000313" key="4">
    <source>
        <dbReference type="Proteomes" id="UP000189735"/>
    </source>
</evidence>
<dbReference type="Gene3D" id="3.30.1540.10">
    <property type="entry name" value="formyl-coa transferase, domain 3"/>
    <property type="match status" value="2"/>
</dbReference>
<accession>A0A1T4YFL1</accession>
<proteinExistence type="inferred from homology"/>
<dbReference type="InterPro" id="IPR050509">
    <property type="entry name" value="CoA-transferase_III"/>
</dbReference>
<name>A0A1T4YFL1_9MICO</name>
<dbReference type="Pfam" id="PF02515">
    <property type="entry name" value="CoA_transf_3"/>
    <property type="match status" value="2"/>
</dbReference>
<dbReference type="EMBL" id="FUYG01000008">
    <property type="protein sequence ID" value="SKB00091.1"/>
    <property type="molecule type" value="Genomic_DNA"/>
</dbReference>
<dbReference type="PANTHER" id="PTHR48228:SF6">
    <property type="entry name" value="L-CARNITINE COA-TRANSFERASE"/>
    <property type="match status" value="1"/>
</dbReference>
<comment type="similarity">
    <text evidence="1">Belongs to the CoA-transferase III family.</text>
</comment>
<dbReference type="SUPFAM" id="SSF89796">
    <property type="entry name" value="CoA-transferase family III (CaiB/BaiF)"/>
    <property type="match status" value="2"/>
</dbReference>
<reference evidence="4" key="1">
    <citation type="submission" date="2017-02" db="EMBL/GenBank/DDBJ databases">
        <authorList>
            <person name="Varghese N."/>
            <person name="Submissions S."/>
        </authorList>
    </citation>
    <scope>NUCLEOTIDE SEQUENCE [LARGE SCALE GENOMIC DNA]</scope>
    <source>
        <strain evidence="4">VKM Ac-2052</strain>
    </source>
</reference>
<dbReference type="InterPro" id="IPR044855">
    <property type="entry name" value="CoA-Trfase_III_dom3_sf"/>
</dbReference>
<keyword evidence="2 3" id="KW-0808">Transferase</keyword>
<dbReference type="InterPro" id="IPR023606">
    <property type="entry name" value="CoA-Trfase_III_dom_1_sf"/>
</dbReference>
<dbReference type="AlphaFoldDB" id="A0A1T4YFL1"/>
<dbReference type="PANTHER" id="PTHR48228">
    <property type="entry name" value="SUCCINYL-COA--D-CITRAMALATE COA-TRANSFERASE"/>
    <property type="match status" value="1"/>
</dbReference>
<sequence>MVSPMPNPIDLPLAGIRVVAVIDGPLQSVGRLLADLGADVVRVEPPSGSSARRAGILLDDTSLTFALKNANTRSITHSGHDTAVLRAELATADIFVFDSLLLSEQDLAGLNPRLVAVSLTDFGLSGPRSSWIGTPDVHLALSSALSRSGLPEIASPLLPPAFLASEAAAAQAVWVILLAYLNAVRLGHGDFVDFSTNEALVQILDPGFGIGGSARAGESVADVPRGRPDARHLYPIFPAKDGWVRICVLAKRQWRGMFEWLGQPEQFADPKYDSTPERFKASRTLYPLIGALFANKTQAEIVEEGQNLGVPTAAILSASQVLDTPAYRSSGSLVSTTLVDKNITVPHGWFEIDGERIGYRTPAPGIGADDGILRVHEPASFPVAAGSGRPFDGLRVLDLGVIVVGAEIGRLFADYGADVIKIESTSFPDGSRQADTLAAVAESSAWGHRNKRSLGLNLKSENGKRIFRELVAKSDVVLTNFKPGTMDSLGFGYESLAAINPGIIVSESSAFGNNGPWSSRLGYGPLVRASAGLSALWSYPDIPGSFSDAITIFPDHVVARLNAAAVVALLFRRYRSGVGGRVSTAQVDAILNAMADALAQESHVTGSIFAQGNTRGIDAPRGLFPSSGDDEWVVVDPIGDEQFRALAVTIGHAEWLDDERFIDAASRLSHATELDAAVRSWTESRTPVEAANVLQAAGVPAGAMARVADLVHDEHLSARGVFSTLQQPGFPTPLPTGLAEAVSRSLPQPRLAPAPRMAENTRALMAELFELSHDDIDALIATGDLEEHPAVAEVRTAQTA</sequence>
<evidence type="ECO:0000256" key="1">
    <source>
        <dbReference type="ARBA" id="ARBA00008383"/>
    </source>
</evidence>
<gene>
    <name evidence="3" type="ORF">SAMN06295879_2932</name>
</gene>